<gene>
    <name evidence="1" type="ORF">SAMN05444972_107184</name>
</gene>
<dbReference type="AlphaFoldDB" id="A0A1I6SLJ1"/>
<protein>
    <submittedName>
        <fullName evidence="1">Arylsulfotransferase (ASST)</fullName>
    </submittedName>
</protein>
<dbReference type="Proteomes" id="UP000198660">
    <property type="component" value="Unassembled WGS sequence"/>
</dbReference>
<dbReference type="GO" id="GO:0016740">
    <property type="term" value="F:transferase activity"/>
    <property type="evidence" value="ECO:0007669"/>
    <property type="project" value="UniProtKB-KW"/>
</dbReference>
<dbReference type="InterPro" id="IPR039535">
    <property type="entry name" value="ASST-like"/>
</dbReference>
<organism evidence="1 2">
    <name type="scientific">Marininema halotolerans</name>
    <dbReference type="NCBI Taxonomy" id="1155944"/>
    <lineage>
        <taxon>Bacteria</taxon>
        <taxon>Bacillati</taxon>
        <taxon>Bacillota</taxon>
        <taxon>Bacilli</taxon>
        <taxon>Bacillales</taxon>
        <taxon>Thermoactinomycetaceae</taxon>
        <taxon>Marininema</taxon>
    </lineage>
</organism>
<dbReference type="EMBL" id="FPAA01000007">
    <property type="protein sequence ID" value="SFS77825.1"/>
    <property type="molecule type" value="Genomic_DNA"/>
</dbReference>
<dbReference type="InterPro" id="IPR053143">
    <property type="entry name" value="Arylsulfate_ST"/>
</dbReference>
<keyword evidence="2" id="KW-1185">Reference proteome</keyword>
<proteinExistence type="predicted"/>
<keyword evidence="1" id="KW-0808">Transferase</keyword>
<evidence type="ECO:0000313" key="1">
    <source>
        <dbReference type="EMBL" id="SFS77825.1"/>
    </source>
</evidence>
<dbReference type="Pfam" id="PF14269">
    <property type="entry name" value="Arylsulfotran_2"/>
    <property type="match status" value="1"/>
</dbReference>
<evidence type="ECO:0000313" key="2">
    <source>
        <dbReference type="Proteomes" id="UP000198660"/>
    </source>
</evidence>
<reference evidence="2" key="1">
    <citation type="submission" date="2016-10" db="EMBL/GenBank/DDBJ databases">
        <authorList>
            <person name="Varghese N."/>
            <person name="Submissions S."/>
        </authorList>
    </citation>
    <scope>NUCLEOTIDE SEQUENCE [LARGE SCALE GENOMIC DNA]</scope>
    <source>
        <strain evidence="2">DSM 45789</strain>
    </source>
</reference>
<sequence>MENVQSDRSSQTFPHVSSSQVWDFVSEPHLHPMKVTVNVNQPGTAPGFIFVTPSQMDLEDMQQGALIMDQLGNPVWFRPLTGSTVNTDFRVQSFIGKPVLTMWQGELTLGLPSPGAFFQIINQNYKVIKRITAKKGFISDAHEFIITKRNTALFIGYKKVPTDLTPFGGLENGFIANDSIQEVDLKTGKLLFFWEALSHVDPADSMVPASSATETDNIWDPYHTNSLQEGPNDTLLISMRNMWSILCIDKKTGKILWQLGGKKSNFTFGPDATFFWQHNARHRPGNRISLFDNSCCATPNSPPEGQSHGLILKLNFKKWTADVDRTYFHDPSLFSVAEGNVQNLSNGNQFIGWGSEPYLSEYKRNGNTIEDPTLNFLYNMEFPNENTSYRAFKNEWVGLPLDAVSIVVDLFEETAIVYTSWNGSTETVAWRLLAGTTPQTLSVVKKSAPRTGFETDIKVRAVGPYFQVKALNSSGKVIGRSRIIFAEEIEE</sequence>
<name>A0A1I6SLJ1_9BACL</name>
<dbReference type="PANTHER" id="PTHR35340:SF6">
    <property type="entry name" value="ASST-DOMAIN-CONTAINING PROTEIN"/>
    <property type="match status" value="1"/>
</dbReference>
<accession>A0A1I6SLJ1</accession>
<dbReference type="PANTHER" id="PTHR35340">
    <property type="entry name" value="PQQ ENZYME REPEAT PROTEIN-RELATED"/>
    <property type="match status" value="1"/>
</dbReference>
<dbReference type="RefSeq" id="WP_245838760.1">
    <property type="nucleotide sequence ID" value="NZ_FPAA01000007.1"/>
</dbReference>